<keyword evidence="2" id="KW-1185">Reference proteome</keyword>
<dbReference type="RefSeq" id="WP_146169800.1">
    <property type="nucleotide sequence ID" value="NZ_QBKT01000004.1"/>
</dbReference>
<protein>
    <submittedName>
        <fullName evidence="1">Uncharacterized protein</fullName>
    </submittedName>
</protein>
<dbReference type="OrthoDB" id="9342482at2"/>
<dbReference type="AlphaFoldDB" id="A0A2T6C097"/>
<evidence type="ECO:0000313" key="1">
    <source>
        <dbReference type="EMBL" id="PTX61736.1"/>
    </source>
</evidence>
<dbReference type="EMBL" id="QBKT01000004">
    <property type="protein sequence ID" value="PTX61736.1"/>
    <property type="molecule type" value="Genomic_DNA"/>
</dbReference>
<comment type="caution">
    <text evidence="1">The sequence shown here is derived from an EMBL/GenBank/DDBJ whole genome shotgun (WGS) entry which is preliminary data.</text>
</comment>
<reference evidence="1 2" key="1">
    <citation type="submission" date="2018-04" db="EMBL/GenBank/DDBJ databases">
        <title>Genomic Encyclopedia of Archaeal and Bacterial Type Strains, Phase II (KMG-II): from individual species to whole genera.</title>
        <authorList>
            <person name="Goeker M."/>
        </authorList>
    </citation>
    <scope>NUCLEOTIDE SEQUENCE [LARGE SCALE GENOMIC DNA]</scope>
    <source>
        <strain evidence="1 2">DSM 25731</strain>
    </source>
</reference>
<dbReference type="SUPFAM" id="SSF51445">
    <property type="entry name" value="(Trans)glycosidases"/>
    <property type="match status" value="1"/>
</dbReference>
<proteinExistence type="predicted"/>
<organism evidence="1 2">
    <name type="scientific">Kordia periserrulae</name>
    <dbReference type="NCBI Taxonomy" id="701523"/>
    <lineage>
        <taxon>Bacteria</taxon>
        <taxon>Pseudomonadati</taxon>
        <taxon>Bacteroidota</taxon>
        <taxon>Flavobacteriia</taxon>
        <taxon>Flavobacteriales</taxon>
        <taxon>Flavobacteriaceae</taxon>
        <taxon>Kordia</taxon>
    </lineage>
</organism>
<dbReference type="InterPro" id="IPR017853">
    <property type="entry name" value="GH"/>
</dbReference>
<evidence type="ECO:0000313" key="2">
    <source>
        <dbReference type="Proteomes" id="UP000244090"/>
    </source>
</evidence>
<accession>A0A2T6C097</accession>
<name>A0A2T6C097_9FLAO</name>
<gene>
    <name evidence="1" type="ORF">C8N46_104380</name>
</gene>
<dbReference type="Proteomes" id="UP000244090">
    <property type="component" value="Unassembled WGS sequence"/>
</dbReference>
<sequence length="411" mass="48395">MMKYIIACICFCVASLSFGQKKFDGELFPLEDYNVVLGTNSFYTKYQHTDDTKIIEQAKQTRALGSNILKISVSKKVLKDYGIKNEDVYDMMDVIDLIPDYDQVFQMDFKYYFMWFHTATGIKWKKGISKAQEDMLYKEMYDFTKHLLTTYNNTGKTFFIGNWEGDWLLHPQMKKKSIPSQEDVQNMTKWLQIRARAINDAKRTIAYENVQLYYYVEVNLAVKGMEGNTCVTKDILPHVDADFVSYSSYESSKKKDYETNKASLTNVLNYIESQLKPKEGLPFKRRVFIGEYGGHAFDDKPETFLRQFNNVKDIMQISLELDLPFVLHWQLYNNEYRKDGASKNMSLINEKGEKMPVFYLHHNYYKAINSYLKSYKAEHQTYPDRETFTKEALRVLDTVYKDVLKSHFNKI</sequence>